<evidence type="ECO:0000256" key="12">
    <source>
        <dbReference type="ARBA" id="ARBA00023254"/>
    </source>
</evidence>
<reference evidence="14 15" key="1">
    <citation type="journal article" date="2024" name="Nat. Commun.">
        <title>Phylogenomics reveals the evolutionary origins of lichenization in chlorophyte algae.</title>
        <authorList>
            <person name="Puginier C."/>
            <person name="Libourel C."/>
            <person name="Otte J."/>
            <person name="Skaloud P."/>
            <person name="Haon M."/>
            <person name="Grisel S."/>
            <person name="Petersen M."/>
            <person name="Berrin J.G."/>
            <person name="Delaux P.M."/>
            <person name="Dal Grande F."/>
            <person name="Keller J."/>
        </authorList>
    </citation>
    <scope>NUCLEOTIDE SEQUENCE [LARGE SCALE GENOMIC DNA]</scope>
    <source>
        <strain evidence="14 15">SAG 2036</strain>
    </source>
</reference>
<proteinExistence type="predicted"/>
<comment type="subcellular location">
    <subcellularLocation>
        <location evidence="2">Nucleus</location>
    </subcellularLocation>
</comment>
<organism evidence="14 15">
    <name type="scientific">Symbiochloris irregularis</name>
    <dbReference type="NCBI Taxonomy" id="706552"/>
    <lineage>
        <taxon>Eukaryota</taxon>
        <taxon>Viridiplantae</taxon>
        <taxon>Chlorophyta</taxon>
        <taxon>core chlorophytes</taxon>
        <taxon>Trebouxiophyceae</taxon>
        <taxon>Trebouxiales</taxon>
        <taxon>Trebouxiaceae</taxon>
        <taxon>Symbiochloris</taxon>
    </lineage>
</organism>
<evidence type="ECO:0000313" key="14">
    <source>
        <dbReference type="EMBL" id="KAK9810672.1"/>
    </source>
</evidence>
<evidence type="ECO:0000313" key="15">
    <source>
        <dbReference type="Proteomes" id="UP001465755"/>
    </source>
</evidence>
<evidence type="ECO:0000256" key="6">
    <source>
        <dbReference type="ARBA" id="ARBA00022763"/>
    </source>
</evidence>
<evidence type="ECO:0000256" key="9">
    <source>
        <dbReference type="ARBA" id="ARBA00023172"/>
    </source>
</evidence>
<evidence type="ECO:0008006" key="16">
    <source>
        <dbReference type="Google" id="ProtNLM"/>
    </source>
</evidence>
<dbReference type="GO" id="GO:0004519">
    <property type="term" value="F:endonuclease activity"/>
    <property type="evidence" value="ECO:0007669"/>
    <property type="project" value="UniProtKB-KW"/>
</dbReference>
<keyword evidence="6" id="KW-0227">DNA damage</keyword>
<name>A0AAW1PRS7_9CHLO</name>
<dbReference type="GO" id="GO:0005634">
    <property type="term" value="C:nucleus"/>
    <property type="evidence" value="ECO:0007669"/>
    <property type="project" value="UniProtKB-SubCell"/>
</dbReference>
<evidence type="ECO:0000256" key="10">
    <source>
        <dbReference type="ARBA" id="ARBA00023204"/>
    </source>
</evidence>
<dbReference type="GO" id="GO:0016787">
    <property type="term" value="F:hydrolase activity"/>
    <property type="evidence" value="ECO:0007669"/>
    <property type="project" value="UniProtKB-KW"/>
</dbReference>
<dbReference type="AlphaFoldDB" id="A0AAW1PRS7"/>
<dbReference type="Proteomes" id="UP001465755">
    <property type="component" value="Unassembled WGS sequence"/>
</dbReference>
<dbReference type="GO" id="GO:0046872">
    <property type="term" value="F:metal ion binding"/>
    <property type="evidence" value="ECO:0007669"/>
    <property type="project" value="UniProtKB-KW"/>
</dbReference>
<dbReference type="PANTHER" id="PTHR21077:SF5">
    <property type="entry name" value="CROSSOVER JUNCTION ENDONUCLEASE MMS4"/>
    <property type="match status" value="1"/>
</dbReference>
<sequence length="544" mass="60509">MWSDDEDLLLDLGPGFRKQVRAPLSPDRGLGKGDSPVTLNNRTANPSREAKSAASKQLLDLTLDDDDVVPVAEPSNRYRSQNSPTDLYDASRSDPEPAHRPEARWAPPLASREPDMGDDDINLLPRKRQRGVPIVNDYEYAGMLDDTADEELAPAPARPRGRTQGGRLTEEEKAARAAERERQKEATAARKAQEKADKAQERARAKAQREADKAAEKAAKSQATHERRQATGSFKDREILVWVGNCVVTWPGGTNILSALNTRPFRELKEPYKYGVRTHSLAPFRSLQWQRARDGTPADATRPAEDFQDIPYVAVILTAEEAVREAENAFERLVHLSAQRLPGFTLSILMVGLEQHLRNRERSEYRTQGPSVLGFNKEPVEQAISALTVRYPGVRHCQLHDNEALGEHVLYLTRQLTEQPYAPQDAFLGNFGGKSKDTQTASQVLSKYPLEHPDQKVVFNALQHIPSLGATHAQPLAQEFKSLGNIMALLHDPYGSRNTTRAMREMSRAVIGTADRCIGPAAIERMEHILTCEDPDAAADPRNP</sequence>
<keyword evidence="8" id="KW-0460">Magnesium</keyword>
<dbReference type="InterPro" id="IPR033310">
    <property type="entry name" value="Mms4/EME1/EME2"/>
</dbReference>
<dbReference type="PANTHER" id="PTHR21077">
    <property type="entry name" value="EME1 PROTEIN"/>
    <property type="match status" value="1"/>
</dbReference>
<gene>
    <name evidence="14" type="ORF">WJX73_009334</name>
</gene>
<evidence type="ECO:0000256" key="3">
    <source>
        <dbReference type="ARBA" id="ARBA00022722"/>
    </source>
</evidence>
<protein>
    <recommendedName>
        <fullName evidence="16">ERCC4 domain-containing protein</fullName>
    </recommendedName>
</protein>
<evidence type="ECO:0000256" key="2">
    <source>
        <dbReference type="ARBA" id="ARBA00004123"/>
    </source>
</evidence>
<feature type="compositionally biased region" description="Polar residues" evidence="13">
    <location>
        <begin position="37"/>
        <end position="46"/>
    </location>
</feature>
<keyword evidence="3" id="KW-0540">Nuclease</keyword>
<evidence type="ECO:0000256" key="11">
    <source>
        <dbReference type="ARBA" id="ARBA00023242"/>
    </source>
</evidence>
<keyword evidence="5" id="KW-0255">Endonuclease</keyword>
<evidence type="ECO:0000256" key="7">
    <source>
        <dbReference type="ARBA" id="ARBA00022801"/>
    </source>
</evidence>
<evidence type="ECO:0000256" key="13">
    <source>
        <dbReference type="SAM" id="MobiDB-lite"/>
    </source>
</evidence>
<evidence type="ECO:0000256" key="1">
    <source>
        <dbReference type="ARBA" id="ARBA00001946"/>
    </source>
</evidence>
<dbReference type="EMBL" id="JALJOQ010000015">
    <property type="protein sequence ID" value="KAK9810672.1"/>
    <property type="molecule type" value="Genomic_DNA"/>
</dbReference>
<keyword evidence="12" id="KW-0469">Meiosis</keyword>
<keyword evidence="11" id="KW-0539">Nucleus</keyword>
<feature type="region of interest" description="Disordered" evidence="13">
    <location>
        <begin position="148"/>
        <end position="231"/>
    </location>
</feature>
<dbReference type="GO" id="GO:0006281">
    <property type="term" value="P:DNA repair"/>
    <property type="evidence" value="ECO:0007669"/>
    <property type="project" value="UniProtKB-KW"/>
</dbReference>
<evidence type="ECO:0000256" key="4">
    <source>
        <dbReference type="ARBA" id="ARBA00022723"/>
    </source>
</evidence>
<dbReference type="GO" id="GO:0051321">
    <property type="term" value="P:meiotic cell cycle"/>
    <property type="evidence" value="ECO:0007669"/>
    <property type="project" value="UniProtKB-KW"/>
</dbReference>
<dbReference type="GO" id="GO:0048476">
    <property type="term" value="C:Holliday junction resolvase complex"/>
    <property type="evidence" value="ECO:0007669"/>
    <property type="project" value="InterPro"/>
</dbReference>
<dbReference type="GO" id="GO:0006310">
    <property type="term" value="P:DNA recombination"/>
    <property type="evidence" value="ECO:0007669"/>
    <property type="project" value="UniProtKB-KW"/>
</dbReference>
<keyword evidence="9" id="KW-0233">DNA recombination</keyword>
<keyword evidence="7" id="KW-0378">Hydrolase</keyword>
<dbReference type="Gene3D" id="3.40.50.10130">
    <property type="match status" value="1"/>
</dbReference>
<comment type="cofactor">
    <cofactor evidence="1">
        <name>Mg(2+)</name>
        <dbReference type="ChEBI" id="CHEBI:18420"/>
    </cofactor>
</comment>
<feature type="compositionally biased region" description="Basic and acidic residues" evidence="13">
    <location>
        <begin position="89"/>
        <end position="103"/>
    </location>
</feature>
<evidence type="ECO:0000256" key="5">
    <source>
        <dbReference type="ARBA" id="ARBA00022759"/>
    </source>
</evidence>
<feature type="region of interest" description="Disordered" evidence="13">
    <location>
        <begin position="12"/>
        <end position="124"/>
    </location>
</feature>
<feature type="compositionally biased region" description="Basic and acidic residues" evidence="13">
    <location>
        <begin position="168"/>
        <end position="231"/>
    </location>
</feature>
<evidence type="ECO:0000256" key="8">
    <source>
        <dbReference type="ARBA" id="ARBA00022842"/>
    </source>
</evidence>
<keyword evidence="4" id="KW-0479">Metal-binding</keyword>
<comment type="caution">
    <text evidence="14">The sequence shown here is derived from an EMBL/GenBank/DDBJ whole genome shotgun (WGS) entry which is preliminary data.</text>
</comment>
<keyword evidence="10" id="KW-0234">DNA repair</keyword>
<accession>A0AAW1PRS7</accession>
<keyword evidence="15" id="KW-1185">Reference proteome</keyword>